<keyword evidence="3" id="KW-1185">Reference proteome</keyword>
<dbReference type="InterPro" id="IPR004014">
    <property type="entry name" value="ATPase_P-typ_cation-transptr_N"/>
</dbReference>
<evidence type="ECO:0000313" key="2">
    <source>
        <dbReference type="EMBL" id="VDP37522.1"/>
    </source>
</evidence>
<dbReference type="Pfam" id="PF00690">
    <property type="entry name" value="Cation_ATPase_N"/>
    <property type="match status" value="1"/>
</dbReference>
<accession>A0A183J5J8</accession>
<name>A0A183J5J8_9BILA</name>
<reference evidence="2 3" key="2">
    <citation type="submission" date="2018-11" db="EMBL/GenBank/DDBJ databases">
        <authorList>
            <consortium name="Pathogen Informatics"/>
        </authorList>
    </citation>
    <scope>NUCLEOTIDE SEQUENCE [LARGE SCALE GENOMIC DNA]</scope>
</reference>
<dbReference type="AlphaFoldDB" id="A0A183J5J8"/>
<dbReference type="SUPFAM" id="SSF81665">
    <property type="entry name" value="Calcium ATPase, transmembrane domain M"/>
    <property type="match status" value="1"/>
</dbReference>
<organism evidence="4">
    <name type="scientific">Soboliphyme baturini</name>
    <dbReference type="NCBI Taxonomy" id="241478"/>
    <lineage>
        <taxon>Eukaryota</taxon>
        <taxon>Metazoa</taxon>
        <taxon>Ecdysozoa</taxon>
        <taxon>Nematoda</taxon>
        <taxon>Enoplea</taxon>
        <taxon>Dorylaimia</taxon>
        <taxon>Dioctophymatida</taxon>
        <taxon>Dioctophymatoidea</taxon>
        <taxon>Soboliphymatidae</taxon>
        <taxon>Soboliphyme</taxon>
    </lineage>
</organism>
<protein>
    <submittedName>
        <fullName evidence="4">Cation_ATPase_N domain-containing protein</fullName>
    </submittedName>
</protein>
<dbReference type="Gene3D" id="2.70.150.10">
    <property type="entry name" value="Calcium-transporting ATPase, cytoplasmic transduction domain A"/>
    <property type="match status" value="1"/>
</dbReference>
<evidence type="ECO:0000313" key="3">
    <source>
        <dbReference type="Proteomes" id="UP000270296"/>
    </source>
</evidence>
<evidence type="ECO:0000259" key="1">
    <source>
        <dbReference type="SMART" id="SM00831"/>
    </source>
</evidence>
<gene>
    <name evidence="2" type="ORF">SBAD_LOCUS11147</name>
</gene>
<evidence type="ECO:0000313" key="4">
    <source>
        <dbReference type="WBParaSite" id="SBAD_0001152601-mRNA-1"/>
    </source>
</evidence>
<sequence>MTAKRISPQGEGRAGCSANFSRCFVQALLLTSTCSSSAGICLFNFLFVLSVCAARQDCSHSYELAAAGFTARMFYSRVCVRVRSCFLPNARPYKEGEDGAMAGLWHTKSVQEVLKQLNVTADGGLSDNDVKTLREKYGFNELPAEETKPLLQLILEQFDDLLVKILLLAAIISFVSTS</sequence>
<dbReference type="InterPro" id="IPR023298">
    <property type="entry name" value="ATPase_P-typ_TM_dom_sf"/>
</dbReference>
<dbReference type="WBParaSite" id="SBAD_0001152601-mRNA-1">
    <property type="protein sequence ID" value="SBAD_0001152601-mRNA-1"/>
    <property type="gene ID" value="SBAD_0001152601"/>
</dbReference>
<dbReference type="Proteomes" id="UP000270296">
    <property type="component" value="Unassembled WGS sequence"/>
</dbReference>
<dbReference type="SMART" id="SM00831">
    <property type="entry name" value="Cation_ATPase_N"/>
    <property type="match status" value="1"/>
</dbReference>
<dbReference type="OrthoDB" id="3352408at2759"/>
<proteinExistence type="predicted"/>
<reference evidence="4" key="1">
    <citation type="submission" date="2016-06" db="UniProtKB">
        <authorList>
            <consortium name="WormBaseParasite"/>
        </authorList>
    </citation>
    <scope>IDENTIFICATION</scope>
</reference>
<dbReference type="EMBL" id="UZAM01015150">
    <property type="protein sequence ID" value="VDP37522.1"/>
    <property type="molecule type" value="Genomic_DNA"/>
</dbReference>
<feature type="domain" description="Cation-transporting P-type ATPase N-terminal" evidence="1">
    <location>
        <begin position="104"/>
        <end position="178"/>
    </location>
</feature>
<dbReference type="Gene3D" id="1.20.1110.10">
    <property type="entry name" value="Calcium-transporting ATPase, transmembrane domain"/>
    <property type="match status" value="1"/>
</dbReference>